<evidence type="ECO:0000313" key="3">
    <source>
        <dbReference type="Proteomes" id="UP001327560"/>
    </source>
</evidence>
<sequence>MIAAASLPLPGDKPNRRPRHARSCSAPSPSHPVLSRLHALIHSLRHLDGRGTAAALLALARLHAALDDLLRLPLARDPLLSCGPRLLDDFLRLADAHGSFRSAALALKQHLSEARTAIRRRDAGRLATAVRAHRRAEKELALLAAAVGDLARVPPAAGLQAEVAEVMSEAVAASAAASAAVFAGVAGVSAAATAAASTLKRPSWAIVGALRKLLAAQKKGTTRAEAEMSALERLEEAEECIEGMEKGSEKVYRSLMNTRVSLLNILTPSL</sequence>
<evidence type="ECO:0000313" key="2">
    <source>
        <dbReference type="EMBL" id="WOK94650.1"/>
    </source>
</evidence>
<dbReference type="Proteomes" id="UP001327560">
    <property type="component" value="Chromosome 1"/>
</dbReference>
<gene>
    <name evidence="2" type="ORF">Cni_G03355</name>
</gene>
<keyword evidence="3" id="KW-1185">Reference proteome</keyword>
<dbReference type="GO" id="GO:0048364">
    <property type="term" value="P:root development"/>
    <property type="evidence" value="ECO:0007669"/>
    <property type="project" value="InterPro"/>
</dbReference>
<dbReference type="Pfam" id="PF03087">
    <property type="entry name" value="BPS1"/>
    <property type="match status" value="1"/>
</dbReference>
<evidence type="ECO:0000256" key="1">
    <source>
        <dbReference type="SAM" id="MobiDB-lite"/>
    </source>
</evidence>
<dbReference type="PANTHER" id="PTHR33070">
    <property type="entry name" value="OS06G0725500 PROTEIN"/>
    <property type="match status" value="1"/>
</dbReference>
<accession>A0AAQ3Q144</accession>
<dbReference type="InterPro" id="IPR004320">
    <property type="entry name" value="BPS1_pln"/>
</dbReference>
<dbReference type="PANTHER" id="PTHR33070:SF49">
    <property type="entry name" value="OS06G0725500 PROTEIN"/>
    <property type="match status" value="1"/>
</dbReference>
<proteinExistence type="predicted"/>
<protein>
    <submittedName>
        <fullName evidence="2">Uncharacterized protein</fullName>
    </submittedName>
</protein>
<dbReference type="AlphaFoldDB" id="A0AAQ3Q144"/>
<dbReference type="EMBL" id="CP136890">
    <property type="protein sequence ID" value="WOK94650.1"/>
    <property type="molecule type" value="Genomic_DNA"/>
</dbReference>
<reference evidence="2 3" key="1">
    <citation type="submission" date="2023-10" db="EMBL/GenBank/DDBJ databases">
        <title>Chromosome-scale genome assembly provides insights into flower coloration mechanisms of Canna indica.</title>
        <authorList>
            <person name="Li C."/>
        </authorList>
    </citation>
    <scope>NUCLEOTIDE SEQUENCE [LARGE SCALE GENOMIC DNA]</scope>
    <source>
        <tissue evidence="2">Flower</tissue>
    </source>
</reference>
<feature type="region of interest" description="Disordered" evidence="1">
    <location>
        <begin position="1"/>
        <end position="31"/>
    </location>
</feature>
<name>A0AAQ3Q144_9LILI</name>
<organism evidence="2 3">
    <name type="scientific">Canna indica</name>
    <name type="common">Indian-shot</name>
    <dbReference type="NCBI Taxonomy" id="4628"/>
    <lineage>
        <taxon>Eukaryota</taxon>
        <taxon>Viridiplantae</taxon>
        <taxon>Streptophyta</taxon>
        <taxon>Embryophyta</taxon>
        <taxon>Tracheophyta</taxon>
        <taxon>Spermatophyta</taxon>
        <taxon>Magnoliopsida</taxon>
        <taxon>Liliopsida</taxon>
        <taxon>Zingiberales</taxon>
        <taxon>Cannaceae</taxon>
        <taxon>Canna</taxon>
    </lineage>
</organism>
<dbReference type="GO" id="GO:0048367">
    <property type="term" value="P:shoot system development"/>
    <property type="evidence" value="ECO:0007669"/>
    <property type="project" value="InterPro"/>
</dbReference>